<evidence type="ECO:0000313" key="2">
    <source>
        <dbReference type="EMBL" id="NMD99291.1"/>
    </source>
</evidence>
<accession>A0A848BE41</accession>
<name>A0A848BE41_9FIRM</name>
<dbReference type="InterPro" id="IPR002187">
    <property type="entry name" value="N-reg_PII"/>
</dbReference>
<keyword evidence="3" id="KW-1185">Reference proteome</keyword>
<dbReference type="PROSITE" id="PS00638">
    <property type="entry name" value="PII_GLNB_CTER"/>
    <property type="match status" value="1"/>
</dbReference>
<protein>
    <submittedName>
        <fullName evidence="2">P-II family nitrogen regulator</fullName>
    </submittedName>
</protein>
<proteinExistence type="inferred from homology"/>
<comment type="similarity">
    <text evidence="1">Belongs to the P(II) protein family.</text>
</comment>
<dbReference type="SUPFAM" id="SSF54913">
    <property type="entry name" value="GlnB-like"/>
    <property type="match status" value="1"/>
</dbReference>
<dbReference type="GO" id="GO:0006808">
    <property type="term" value="P:regulation of nitrogen utilization"/>
    <property type="evidence" value="ECO:0007669"/>
    <property type="project" value="InterPro"/>
</dbReference>
<sequence>MVSEAILTSVRIITSENRFEALKVALEEIGITGMTVRRVLGYGHEKGHAHAFHNPEISSNLLPKLEVEIVVSKIPPEKVVETATKVLHTGKFGDGKIFINKIDDVVKIRTGERGYDALQDET</sequence>
<dbReference type="PANTHER" id="PTHR30115">
    <property type="entry name" value="NITROGEN REGULATORY PROTEIN P-II"/>
    <property type="match status" value="1"/>
</dbReference>
<dbReference type="EMBL" id="JABAFA010000026">
    <property type="protein sequence ID" value="NMD99291.1"/>
    <property type="molecule type" value="Genomic_DNA"/>
</dbReference>
<evidence type="ECO:0000256" key="1">
    <source>
        <dbReference type="RuleBase" id="RU003936"/>
    </source>
</evidence>
<comment type="caution">
    <text evidence="2">The sequence shown here is derived from an EMBL/GenBank/DDBJ whole genome shotgun (WGS) entry which is preliminary data.</text>
</comment>
<dbReference type="SMART" id="SM00938">
    <property type="entry name" value="P-II"/>
    <property type="match status" value="1"/>
</dbReference>
<reference evidence="2 3" key="1">
    <citation type="submission" date="2020-04" db="EMBL/GenBank/DDBJ databases">
        <authorList>
            <person name="Hitch T.C.A."/>
            <person name="Wylensek D."/>
            <person name="Clavel T."/>
        </authorList>
    </citation>
    <scope>NUCLEOTIDE SEQUENCE [LARGE SCALE GENOMIC DNA]</scope>
    <source>
        <strain evidence="2 3">PG-130-P53-12</strain>
    </source>
</reference>
<gene>
    <name evidence="2" type="ORF">HF878_07405</name>
</gene>
<dbReference type="Proteomes" id="UP000543804">
    <property type="component" value="Unassembled WGS sequence"/>
</dbReference>
<dbReference type="GO" id="GO:0005829">
    <property type="term" value="C:cytosol"/>
    <property type="evidence" value="ECO:0007669"/>
    <property type="project" value="TreeGrafter"/>
</dbReference>
<dbReference type="InterPro" id="IPR017918">
    <property type="entry name" value="N-reg_PII_CS"/>
</dbReference>
<dbReference type="AlphaFoldDB" id="A0A848BE41"/>
<organism evidence="2 3">
    <name type="scientific">Selenomonas bovis</name>
    <dbReference type="NCBI Taxonomy" id="416586"/>
    <lineage>
        <taxon>Bacteria</taxon>
        <taxon>Bacillati</taxon>
        <taxon>Bacillota</taxon>
        <taxon>Negativicutes</taxon>
        <taxon>Selenomonadales</taxon>
        <taxon>Selenomonadaceae</taxon>
        <taxon>Selenomonas</taxon>
    </lineage>
</organism>
<dbReference type="Pfam" id="PF00543">
    <property type="entry name" value="P-II"/>
    <property type="match status" value="1"/>
</dbReference>
<evidence type="ECO:0000313" key="3">
    <source>
        <dbReference type="Proteomes" id="UP000543804"/>
    </source>
</evidence>
<dbReference type="PANTHER" id="PTHR30115:SF11">
    <property type="entry name" value="NITROGEN REGULATORY PROTEIN P-II HOMOLOG"/>
    <property type="match status" value="1"/>
</dbReference>
<dbReference type="Gene3D" id="3.30.70.120">
    <property type="match status" value="1"/>
</dbReference>
<dbReference type="GO" id="GO:0005524">
    <property type="term" value="F:ATP binding"/>
    <property type="evidence" value="ECO:0007669"/>
    <property type="project" value="TreeGrafter"/>
</dbReference>
<dbReference type="GO" id="GO:0030234">
    <property type="term" value="F:enzyme regulator activity"/>
    <property type="evidence" value="ECO:0007669"/>
    <property type="project" value="InterPro"/>
</dbReference>
<dbReference type="InterPro" id="IPR015867">
    <property type="entry name" value="N-reg_PII/ATP_PRibTrfase_C"/>
</dbReference>
<dbReference type="InterPro" id="IPR011322">
    <property type="entry name" value="N-reg_PII-like_a/b"/>
</dbReference>
<dbReference type="PROSITE" id="PS51343">
    <property type="entry name" value="PII_GLNB_DOM"/>
    <property type="match status" value="1"/>
</dbReference>
<dbReference type="PRINTS" id="PR00340">
    <property type="entry name" value="PIIGLNB"/>
</dbReference>
<dbReference type="RefSeq" id="WP_164175631.1">
    <property type="nucleotide sequence ID" value="NZ_JABAFA010000026.1"/>
</dbReference>